<evidence type="ECO:0000313" key="7">
    <source>
        <dbReference type="EMBL" id="GLB36517.1"/>
    </source>
</evidence>
<evidence type="ECO:0000256" key="4">
    <source>
        <dbReference type="ARBA" id="ARBA00023128"/>
    </source>
</evidence>
<dbReference type="PANTHER" id="PTHR13126:SF0">
    <property type="entry name" value="ATP SYNTHASE MITOCHONDRIAL F1 COMPLEX ASSEMBLY FACTOR 1"/>
    <property type="match status" value="1"/>
</dbReference>
<dbReference type="Proteomes" id="UP001063166">
    <property type="component" value="Unassembled WGS sequence"/>
</dbReference>
<sequence length="355" mass="39252">MHRHALKRACGPSVRPLVGRLLSNRTGLRSIATTADYEAKYADKLRQRAEEQGLNVDQLKAKVKEEQAEEARRKRELKARLAAEAAANAPAASAVPKEQPVQAPLTSSVRKDSSPVKPLSSILNLSKIMQTPCTSEQIGALWTAYHASRSGGTGRGYVCASIPVDLYNKMAGVAERYPAFIVPIPRVKPTAEPVTEGEEDTAYEFYFLQWDFHDVPPVPTETEDIFAPRVPTFFSAGANPKISTVLFTPLQEYKLRAAFATPYIVLTHYTDLASSHGIVLLRGEITPTTAAGGAGEARYMVSQEDAQMLSMAVQKFYLWDGKDEASEGGRLLRCFHESPEDFQWEELLKHAKWTV</sequence>
<protein>
    <submittedName>
        <fullName evidence="7">ATP11 protein</fullName>
    </submittedName>
</protein>
<comment type="caution">
    <text evidence="7">The sequence shown here is derived from an EMBL/GenBank/DDBJ whole genome shotgun (WGS) entry which is preliminary data.</text>
</comment>
<reference evidence="7" key="1">
    <citation type="submission" date="2022-07" db="EMBL/GenBank/DDBJ databases">
        <title>The genome of Lyophyllum shimeji provides insight into the initial evolution of ectomycorrhizal fungal genome.</title>
        <authorList>
            <person name="Kobayashi Y."/>
            <person name="Shibata T."/>
            <person name="Hirakawa H."/>
            <person name="Shigenobu S."/>
            <person name="Nishiyama T."/>
            <person name="Yamada A."/>
            <person name="Hasebe M."/>
            <person name="Kawaguchi M."/>
        </authorList>
    </citation>
    <scope>NUCLEOTIDE SEQUENCE</scope>
    <source>
        <strain evidence="7">AT787</strain>
    </source>
</reference>
<dbReference type="Pfam" id="PF06644">
    <property type="entry name" value="ATP11"/>
    <property type="match status" value="1"/>
</dbReference>
<comment type="similarity">
    <text evidence="2">Belongs to the ATP11 family.</text>
</comment>
<dbReference type="InterPro" id="IPR010591">
    <property type="entry name" value="ATP11"/>
</dbReference>
<feature type="coiled-coil region" evidence="5">
    <location>
        <begin position="42"/>
        <end position="84"/>
    </location>
</feature>
<name>A0A9P3PI15_LYOSH</name>
<dbReference type="EMBL" id="BRPK01000003">
    <property type="protein sequence ID" value="GLB36517.1"/>
    <property type="molecule type" value="Genomic_DNA"/>
</dbReference>
<comment type="subcellular location">
    <subcellularLocation>
        <location evidence="1">Mitochondrion</location>
    </subcellularLocation>
</comment>
<evidence type="ECO:0000256" key="6">
    <source>
        <dbReference type="SAM" id="MobiDB-lite"/>
    </source>
</evidence>
<feature type="compositionally biased region" description="Low complexity" evidence="6">
    <location>
        <begin position="88"/>
        <end position="98"/>
    </location>
</feature>
<evidence type="ECO:0000313" key="8">
    <source>
        <dbReference type="Proteomes" id="UP001063166"/>
    </source>
</evidence>
<dbReference type="OrthoDB" id="16535at2759"/>
<dbReference type="AlphaFoldDB" id="A0A9P3PI15"/>
<evidence type="ECO:0000256" key="3">
    <source>
        <dbReference type="ARBA" id="ARBA00022946"/>
    </source>
</evidence>
<gene>
    <name evidence="7" type="ORF">LshimejAT787_0308050</name>
</gene>
<keyword evidence="5" id="KW-0175">Coiled coil</keyword>
<organism evidence="7 8">
    <name type="scientific">Lyophyllum shimeji</name>
    <name type="common">Hon-shimeji</name>
    <name type="synonym">Tricholoma shimeji</name>
    <dbReference type="NCBI Taxonomy" id="47721"/>
    <lineage>
        <taxon>Eukaryota</taxon>
        <taxon>Fungi</taxon>
        <taxon>Dikarya</taxon>
        <taxon>Basidiomycota</taxon>
        <taxon>Agaricomycotina</taxon>
        <taxon>Agaricomycetes</taxon>
        <taxon>Agaricomycetidae</taxon>
        <taxon>Agaricales</taxon>
        <taxon>Tricholomatineae</taxon>
        <taxon>Lyophyllaceae</taxon>
        <taxon>Lyophyllum</taxon>
    </lineage>
</organism>
<evidence type="ECO:0000256" key="1">
    <source>
        <dbReference type="ARBA" id="ARBA00004173"/>
    </source>
</evidence>
<proteinExistence type="inferred from homology"/>
<keyword evidence="4" id="KW-0496">Mitochondrion</keyword>
<dbReference type="PANTHER" id="PTHR13126">
    <property type="entry name" value="CHAPERONE ATP11"/>
    <property type="match status" value="1"/>
</dbReference>
<dbReference type="GO" id="GO:0005739">
    <property type="term" value="C:mitochondrion"/>
    <property type="evidence" value="ECO:0007669"/>
    <property type="project" value="UniProtKB-SubCell"/>
</dbReference>
<dbReference type="GO" id="GO:0033615">
    <property type="term" value="P:mitochondrial proton-transporting ATP synthase complex assembly"/>
    <property type="evidence" value="ECO:0007669"/>
    <property type="project" value="TreeGrafter"/>
</dbReference>
<keyword evidence="3" id="KW-0809">Transit peptide</keyword>
<evidence type="ECO:0000256" key="2">
    <source>
        <dbReference type="ARBA" id="ARBA00009116"/>
    </source>
</evidence>
<feature type="region of interest" description="Disordered" evidence="6">
    <location>
        <begin position="88"/>
        <end position="112"/>
    </location>
</feature>
<accession>A0A9P3PI15</accession>
<evidence type="ECO:0000256" key="5">
    <source>
        <dbReference type="SAM" id="Coils"/>
    </source>
</evidence>
<keyword evidence="8" id="KW-1185">Reference proteome</keyword>